<keyword evidence="2" id="KW-0812">Transmembrane</keyword>
<evidence type="ECO:0000259" key="4">
    <source>
        <dbReference type="Pfam" id="PF16332"/>
    </source>
</evidence>
<dbReference type="GO" id="GO:0016829">
    <property type="term" value="F:lyase activity"/>
    <property type="evidence" value="ECO:0007669"/>
    <property type="project" value="InterPro"/>
</dbReference>
<evidence type="ECO:0000259" key="3">
    <source>
        <dbReference type="Pfam" id="PF07940"/>
    </source>
</evidence>
<dbReference type="InterPro" id="IPR032518">
    <property type="entry name" value="HepII_N"/>
</dbReference>
<gene>
    <name evidence="5" type="ORF">SAMN04488057_12073</name>
</gene>
<dbReference type="Proteomes" id="UP000184513">
    <property type="component" value="Unassembled WGS sequence"/>
</dbReference>
<dbReference type="SUPFAM" id="SSF48230">
    <property type="entry name" value="Chondroitin AC/alginate lyase"/>
    <property type="match status" value="1"/>
</dbReference>
<dbReference type="GO" id="GO:0030313">
    <property type="term" value="C:cell envelope"/>
    <property type="evidence" value="ECO:0007669"/>
    <property type="project" value="UniProtKB-SubCell"/>
</dbReference>
<feature type="transmembrane region" description="Helical" evidence="2">
    <location>
        <begin position="21"/>
        <end position="39"/>
    </location>
</feature>
<keyword evidence="2" id="KW-0472">Membrane</keyword>
<keyword evidence="2" id="KW-1133">Transmembrane helix</keyword>
<dbReference type="RefSeq" id="WP_073097808.1">
    <property type="nucleotide sequence ID" value="NZ_FRCY01000020.1"/>
</dbReference>
<evidence type="ECO:0000256" key="2">
    <source>
        <dbReference type="SAM" id="Phobius"/>
    </source>
</evidence>
<evidence type="ECO:0000256" key="1">
    <source>
        <dbReference type="ARBA" id="ARBA00004196"/>
    </source>
</evidence>
<accession>A0A1M7QMD9</accession>
<dbReference type="Gene3D" id="1.50.10.100">
    <property type="entry name" value="Chondroitin AC/alginate lyase"/>
    <property type="match status" value="1"/>
</dbReference>
<dbReference type="Gene3D" id="2.70.98.70">
    <property type="match status" value="1"/>
</dbReference>
<evidence type="ECO:0000313" key="6">
    <source>
        <dbReference type="Proteomes" id="UP000184513"/>
    </source>
</evidence>
<dbReference type="EMBL" id="FRCY01000020">
    <property type="protein sequence ID" value="SHN32609.1"/>
    <property type="molecule type" value="Genomic_DNA"/>
</dbReference>
<dbReference type="Pfam" id="PF16332">
    <property type="entry name" value="DUF4962"/>
    <property type="match status" value="1"/>
</dbReference>
<feature type="domain" description="Heparinase II N-terminal" evidence="4">
    <location>
        <begin position="62"/>
        <end position="505"/>
    </location>
</feature>
<keyword evidence="6" id="KW-1185">Reference proteome</keyword>
<feature type="domain" description="Heparinase II/III-like C-terminal" evidence="3">
    <location>
        <begin position="523"/>
        <end position="715"/>
    </location>
</feature>
<dbReference type="Gene3D" id="2.60.40.10">
    <property type="entry name" value="Immunoglobulins"/>
    <property type="match status" value="1"/>
</dbReference>
<reference evidence="5 6" key="1">
    <citation type="submission" date="2016-11" db="EMBL/GenBank/DDBJ databases">
        <authorList>
            <person name="Jaros S."/>
            <person name="Januszkiewicz K."/>
            <person name="Wedrychowicz H."/>
        </authorList>
    </citation>
    <scope>NUCLEOTIDE SEQUENCE [LARGE SCALE GENOMIC DNA]</scope>
    <source>
        <strain evidence="5 6">CGMCC 1.6102</strain>
    </source>
</reference>
<sequence length="882" mass="100029">MRNNKDNINGFFGSTKMGFKGFFFISIGIFVFIGFILFGRGKTNKNSGAIEDPYQLEVVYPRYLDYPKPSSGMVALTNPPALKWPVEKGENIRYEARLSSDSILSNPEKILELKDSPWAIFNPHQKLGTGTWYWQFRKSGGEWSEIQHFRVADSVRSIVSPTAEQFLHALPLSHPRVLVTQADLAQIRHLDPNNDIRAILLNAEKALKTSIPEEREGQPLKKGKGEEQNKKLRLDASKELGTQVYESILALSEGYILSGKEEYAEKAIQIAFEVASWEPRGVSSINDFGDARCMLSMALVFDTFYDRLSETQKAGLLQSIKPRAAHFYSNWINNIEARVLSGHVWQHILHYFFQTGIAVYGAEPDATKWLAYAYELFLAKAPVLGGMDGGWAEGVSYFRMNMETMIDIPLYIKKFTGFDFINAHPWYENQVDWMIYHIPPGSASDGFADNSEEMDMPGTEYVAFALELAKLTNNSKASWYAKKCLEYEKADLSGHATLRWIRLTKTRDLPIPDPKPSLDLPTGRPFHDIGVVSMHSDISNTKENLMVAMRSSPFGSYGHMLSDQNVFNVLYGGKKLFYRTGYKVSMSDPHRTGWYQHTKSQNGILVNGMGQPYSTEAFGWIARFLHTDELAYAKGDASMAYKSKETGEDYSVLKNYRHLILLKPNLLLVYDELEAGNPVAWSWLIHSLDEMKINRENQTFSVQQENALGAGRIWASEKLLLHLQDTFDIDAVNWRGTLGEDGKLKSYENNQYHLKASTSKKSLKMRFFTIIQVGEDLNDTELSEGWSENGKVEIKIGNWTISANLDLETAPDLFVQNHVSETVFSSHGKMLRLQNQSYAGNYPGSSRLGVIDESGFPLFKEAKDQVPYEMQARMQYVQNNNR</sequence>
<name>A0A1M7QMD9_9BACT</name>
<comment type="subcellular location">
    <subcellularLocation>
        <location evidence="1">Cell envelope</location>
    </subcellularLocation>
</comment>
<dbReference type="AlphaFoldDB" id="A0A1M7QMD9"/>
<dbReference type="InterPro" id="IPR013783">
    <property type="entry name" value="Ig-like_fold"/>
</dbReference>
<dbReference type="Pfam" id="PF07940">
    <property type="entry name" value="Hepar_II_III_C"/>
    <property type="match status" value="1"/>
</dbReference>
<evidence type="ECO:0000313" key="5">
    <source>
        <dbReference type="EMBL" id="SHN32609.1"/>
    </source>
</evidence>
<dbReference type="OrthoDB" id="9772435at2"/>
<dbReference type="STRING" id="388280.SAMN04488057_12073"/>
<protein>
    <submittedName>
        <fullName evidence="5">Uncharacterized protein</fullName>
    </submittedName>
</protein>
<proteinExistence type="predicted"/>
<dbReference type="InterPro" id="IPR012480">
    <property type="entry name" value="Hepar_II_III_C"/>
</dbReference>
<dbReference type="InterPro" id="IPR008929">
    <property type="entry name" value="Chondroitin_lyas"/>
</dbReference>
<organism evidence="5 6">
    <name type="scientific">Cyclobacterium lianum</name>
    <dbReference type="NCBI Taxonomy" id="388280"/>
    <lineage>
        <taxon>Bacteria</taxon>
        <taxon>Pseudomonadati</taxon>
        <taxon>Bacteroidota</taxon>
        <taxon>Cytophagia</taxon>
        <taxon>Cytophagales</taxon>
        <taxon>Cyclobacteriaceae</taxon>
        <taxon>Cyclobacterium</taxon>
    </lineage>
</organism>